<evidence type="ECO:0000313" key="2">
    <source>
        <dbReference type="EMBL" id="ESQ93811.1"/>
    </source>
</evidence>
<proteinExistence type="predicted"/>
<dbReference type="STRING" id="1121022.GCA_000376105_00061"/>
<dbReference type="AlphaFoldDB" id="V4PZK2"/>
<gene>
    <name evidence="2" type="ORF">ABENE_03770</name>
</gene>
<comment type="caution">
    <text evidence="2">The sequence shown here is derived from an EMBL/GenBank/DDBJ whole genome shotgun (WGS) entry which is preliminary data.</text>
</comment>
<feature type="compositionally biased region" description="Basic and acidic residues" evidence="1">
    <location>
        <begin position="1"/>
        <end position="10"/>
    </location>
</feature>
<dbReference type="EMBL" id="AWGB01000006">
    <property type="protein sequence ID" value="ESQ93811.1"/>
    <property type="molecule type" value="Genomic_DNA"/>
</dbReference>
<evidence type="ECO:0000313" key="3">
    <source>
        <dbReference type="Proteomes" id="UP000017837"/>
    </source>
</evidence>
<feature type="compositionally biased region" description="Basic and acidic residues" evidence="1">
    <location>
        <begin position="32"/>
        <end position="59"/>
    </location>
</feature>
<accession>V4PZK2</accession>
<reference evidence="2 3" key="1">
    <citation type="journal article" date="2014" name="Nature">
        <title>Sequential evolution of bacterial morphology by co-option of a developmental regulator.</title>
        <authorList>
            <person name="Jiang C."/>
            <person name="Brown P.J."/>
            <person name="Ducret A."/>
            <person name="Brun Y.V."/>
        </authorList>
    </citation>
    <scope>NUCLEOTIDE SEQUENCE [LARGE SCALE GENOMIC DNA]</scope>
    <source>
        <strain evidence="2 3">DSM 16100</strain>
    </source>
</reference>
<keyword evidence="3" id="KW-1185">Reference proteome</keyword>
<dbReference type="Proteomes" id="UP000017837">
    <property type="component" value="Unassembled WGS sequence"/>
</dbReference>
<feature type="region of interest" description="Disordered" evidence="1">
    <location>
        <begin position="1"/>
        <end position="59"/>
    </location>
</feature>
<evidence type="ECO:0000256" key="1">
    <source>
        <dbReference type="SAM" id="MobiDB-lite"/>
    </source>
</evidence>
<sequence length="59" mass="6846">MKLRQKEGTHSRATPAFWHADDGATSGCPHNWEQRRFPRRPYDALKSEPRTGDTPPDQR</sequence>
<dbReference type="PATRIC" id="fig|1121022.4.peg.744"/>
<organism evidence="2 3">
    <name type="scientific">Asticcacaulis benevestitus DSM 16100 = ATCC BAA-896</name>
    <dbReference type="NCBI Taxonomy" id="1121022"/>
    <lineage>
        <taxon>Bacteria</taxon>
        <taxon>Pseudomonadati</taxon>
        <taxon>Pseudomonadota</taxon>
        <taxon>Alphaproteobacteria</taxon>
        <taxon>Caulobacterales</taxon>
        <taxon>Caulobacteraceae</taxon>
        <taxon>Asticcacaulis</taxon>
    </lineage>
</organism>
<name>V4PZK2_9CAUL</name>
<protein>
    <submittedName>
        <fullName evidence="2">Uncharacterized protein</fullName>
    </submittedName>
</protein>